<sequence>MDSDGVARGGSHNLKPYKVGYIAGVFDLFHIGHLNVLRAAKEKCEYLIVGVLVDELVFYFKKKTPFIPGDERLQIIESIKLVDRAVPVSSSNIDKMKAWELYQFDCLFSGDDWRNEPSWIEDTKKLNQVGSNIEFFPYTKGTSSTQIKKLIEQSIL</sequence>
<dbReference type="PANTHER" id="PTHR43793:SF1">
    <property type="entry name" value="FAD SYNTHASE"/>
    <property type="match status" value="1"/>
</dbReference>
<reference evidence="4 5" key="1">
    <citation type="submission" date="2017-08" db="EMBL/GenBank/DDBJ databases">
        <title>Substantial Increase in Enzyme Production by Combined Drug-Resistance Mutations in Paenibacillus agaridevorans.</title>
        <authorList>
            <person name="Tanaka Y."/>
            <person name="Funane K."/>
            <person name="Hosaka T."/>
            <person name="Shiwa Y."/>
            <person name="Fujita N."/>
            <person name="Miyazaki T."/>
            <person name="Yoshikawa H."/>
            <person name="Murakami K."/>
            <person name="Kasahara K."/>
            <person name="Inaoka T."/>
            <person name="Hiraga Y."/>
            <person name="Ochi K."/>
        </authorList>
    </citation>
    <scope>NUCLEOTIDE SEQUENCE [LARGE SCALE GENOMIC DNA]</scope>
    <source>
        <strain evidence="4 5">T-3040</strain>
    </source>
</reference>
<keyword evidence="1 4" id="KW-0808">Transferase</keyword>
<evidence type="ECO:0000313" key="5">
    <source>
        <dbReference type="Proteomes" id="UP000245202"/>
    </source>
</evidence>
<dbReference type="Gene3D" id="3.40.50.620">
    <property type="entry name" value="HUPs"/>
    <property type="match status" value="1"/>
</dbReference>
<proteinExistence type="predicted"/>
<gene>
    <name evidence="4" type="ORF">PAT3040_00887</name>
</gene>
<evidence type="ECO:0000313" key="4">
    <source>
        <dbReference type="EMBL" id="GBG06362.1"/>
    </source>
</evidence>
<comment type="caution">
    <text evidence="4">The sequence shown here is derived from an EMBL/GenBank/DDBJ whole genome shotgun (WGS) entry which is preliminary data.</text>
</comment>
<accession>A0A2R5EIE1</accession>
<dbReference type="UniPathway" id="UPA00558">
    <property type="reaction ID" value="UER00742"/>
</dbReference>
<dbReference type="PANTHER" id="PTHR43793">
    <property type="entry name" value="FAD SYNTHASE"/>
    <property type="match status" value="1"/>
</dbReference>
<dbReference type="Pfam" id="PF01467">
    <property type="entry name" value="CTP_transf_like"/>
    <property type="match status" value="1"/>
</dbReference>
<dbReference type="SUPFAM" id="SSF52374">
    <property type="entry name" value="Nucleotidylyl transferase"/>
    <property type="match status" value="1"/>
</dbReference>
<dbReference type="InterPro" id="IPR004821">
    <property type="entry name" value="Cyt_trans-like"/>
</dbReference>
<organism evidence="4 5">
    <name type="scientific">Paenibacillus agaridevorans</name>
    <dbReference type="NCBI Taxonomy" id="171404"/>
    <lineage>
        <taxon>Bacteria</taxon>
        <taxon>Bacillati</taxon>
        <taxon>Bacillota</taxon>
        <taxon>Bacilli</taxon>
        <taxon>Bacillales</taxon>
        <taxon>Paenibacillaceae</taxon>
        <taxon>Paenibacillus</taxon>
    </lineage>
</organism>
<evidence type="ECO:0000259" key="3">
    <source>
        <dbReference type="Pfam" id="PF01467"/>
    </source>
</evidence>
<evidence type="ECO:0000256" key="1">
    <source>
        <dbReference type="ARBA" id="ARBA00022679"/>
    </source>
</evidence>
<dbReference type="AlphaFoldDB" id="A0A2R5EIE1"/>
<dbReference type="GO" id="GO:0016779">
    <property type="term" value="F:nucleotidyltransferase activity"/>
    <property type="evidence" value="ECO:0007669"/>
    <property type="project" value="UniProtKB-KW"/>
</dbReference>
<keyword evidence="5" id="KW-1185">Reference proteome</keyword>
<evidence type="ECO:0000256" key="2">
    <source>
        <dbReference type="ARBA" id="ARBA00022695"/>
    </source>
</evidence>
<dbReference type="EMBL" id="BDQX01000042">
    <property type="protein sequence ID" value="GBG06362.1"/>
    <property type="molecule type" value="Genomic_DNA"/>
</dbReference>
<dbReference type="InterPro" id="IPR014729">
    <property type="entry name" value="Rossmann-like_a/b/a_fold"/>
</dbReference>
<dbReference type="GO" id="GO:0006646">
    <property type="term" value="P:phosphatidylethanolamine biosynthetic process"/>
    <property type="evidence" value="ECO:0007669"/>
    <property type="project" value="UniProtKB-UniPathway"/>
</dbReference>
<dbReference type="NCBIfam" id="TIGR00125">
    <property type="entry name" value="cyt_tran_rel"/>
    <property type="match status" value="1"/>
</dbReference>
<feature type="domain" description="Cytidyltransferase-like" evidence="3">
    <location>
        <begin position="22"/>
        <end position="149"/>
    </location>
</feature>
<name>A0A2R5EIE1_9BACL</name>
<protein>
    <submittedName>
        <fullName evidence="4">Putative glycerol-3-phosphate cytidylyltransferase</fullName>
    </submittedName>
</protein>
<keyword evidence="2 4" id="KW-0548">Nucleotidyltransferase</keyword>
<dbReference type="InterPro" id="IPR050385">
    <property type="entry name" value="Archaeal_FAD_synthase"/>
</dbReference>
<dbReference type="Proteomes" id="UP000245202">
    <property type="component" value="Unassembled WGS sequence"/>
</dbReference>